<name>A0A1X7HE04_9PROT</name>
<evidence type="ECO:0000313" key="2">
    <source>
        <dbReference type="Proteomes" id="UP000192936"/>
    </source>
</evidence>
<dbReference type="AlphaFoldDB" id="A0A1X7HE04"/>
<reference evidence="1 2" key="1">
    <citation type="submission" date="2017-04" db="EMBL/GenBank/DDBJ databases">
        <authorList>
            <person name="Afonso C.L."/>
            <person name="Miller P.J."/>
            <person name="Scott M.A."/>
            <person name="Spackman E."/>
            <person name="Goraichik I."/>
            <person name="Dimitrov K.M."/>
            <person name="Suarez D.L."/>
            <person name="Swayne D.E."/>
        </authorList>
    </citation>
    <scope>NUCLEOTIDE SEQUENCE [LARGE SCALE GENOMIC DNA]</scope>
    <source>
        <strain evidence="1 2">A2P</strain>
    </source>
</reference>
<evidence type="ECO:0000313" key="1">
    <source>
        <dbReference type="EMBL" id="SMF84701.1"/>
    </source>
</evidence>
<protein>
    <recommendedName>
        <fullName evidence="3">STAS/SEC14 domain-containing protein</fullName>
    </recommendedName>
</protein>
<gene>
    <name evidence="1" type="ORF">SAMN02982917_5834</name>
</gene>
<accession>A0A1X7HE04</accession>
<dbReference type="OrthoDB" id="7304794at2"/>
<sequence length="168" mass="17953">MSASYLVEVKDWGLHVRLQGTLSVEQRDAVARQVEVQCANLGTRGTPWSSLVEFDHFEADRFRPEIVVALMRLARRCGQLRCAVVMTDWNWASVMADAMIAAGTDDQARIFVQARVTAADGDLAGELDGGPAASFSGTDVSGADFTGMDSAMAWVLNGGAVPMVSKAA</sequence>
<dbReference type="RefSeq" id="WP_085090515.1">
    <property type="nucleotide sequence ID" value="NZ_FXAK01000007.1"/>
</dbReference>
<organism evidence="1 2">
    <name type="scientific">Azospirillum oryzae</name>
    <dbReference type="NCBI Taxonomy" id="286727"/>
    <lineage>
        <taxon>Bacteria</taxon>
        <taxon>Pseudomonadati</taxon>
        <taxon>Pseudomonadota</taxon>
        <taxon>Alphaproteobacteria</taxon>
        <taxon>Rhodospirillales</taxon>
        <taxon>Azospirillaceae</taxon>
        <taxon>Azospirillum</taxon>
    </lineage>
</organism>
<evidence type="ECO:0008006" key="3">
    <source>
        <dbReference type="Google" id="ProtNLM"/>
    </source>
</evidence>
<dbReference type="EMBL" id="FXAK01000007">
    <property type="protein sequence ID" value="SMF84701.1"/>
    <property type="molecule type" value="Genomic_DNA"/>
</dbReference>
<proteinExistence type="predicted"/>
<dbReference type="Proteomes" id="UP000192936">
    <property type="component" value="Unassembled WGS sequence"/>
</dbReference>